<evidence type="ECO:0000256" key="4">
    <source>
        <dbReference type="ARBA" id="ARBA00022989"/>
    </source>
</evidence>
<feature type="transmembrane region" description="Helical" evidence="6">
    <location>
        <begin position="92"/>
        <end position="117"/>
    </location>
</feature>
<comment type="subcellular location">
    <subcellularLocation>
        <location evidence="1">Membrane</location>
        <topology evidence="1">Multi-pass membrane protein</topology>
    </subcellularLocation>
</comment>
<feature type="transmembrane region" description="Helical" evidence="6">
    <location>
        <begin position="38"/>
        <end position="56"/>
    </location>
</feature>
<keyword evidence="5 6" id="KW-0472">Membrane</keyword>
<reference evidence="8" key="2">
    <citation type="journal article" date="2024" name="Plant">
        <title>Genomic evolution and insights into agronomic trait innovations of Sesamum species.</title>
        <authorList>
            <person name="Miao H."/>
            <person name="Wang L."/>
            <person name="Qu L."/>
            <person name="Liu H."/>
            <person name="Sun Y."/>
            <person name="Le M."/>
            <person name="Wang Q."/>
            <person name="Wei S."/>
            <person name="Zheng Y."/>
            <person name="Lin W."/>
            <person name="Duan Y."/>
            <person name="Cao H."/>
            <person name="Xiong S."/>
            <person name="Wang X."/>
            <person name="Wei L."/>
            <person name="Li C."/>
            <person name="Ma Q."/>
            <person name="Ju M."/>
            <person name="Zhao R."/>
            <person name="Li G."/>
            <person name="Mu C."/>
            <person name="Tian Q."/>
            <person name="Mei H."/>
            <person name="Zhang T."/>
            <person name="Gao T."/>
            <person name="Zhang H."/>
        </authorList>
    </citation>
    <scope>NUCLEOTIDE SEQUENCE</scope>
    <source>
        <strain evidence="8">KEN1</strain>
    </source>
</reference>
<evidence type="ECO:0000256" key="3">
    <source>
        <dbReference type="ARBA" id="ARBA00022692"/>
    </source>
</evidence>
<name>A0AAW2XVQ0_9LAMI</name>
<dbReference type="EMBL" id="JACGWN010000002">
    <property type="protein sequence ID" value="KAL0458194.1"/>
    <property type="molecule type" value="Genomic_DNA"/>
</dbReference>
<evidence type="ECO:0000256" key="6">
    <source>
        <dbReference type="SAM" id="Phobius"/>
    </source>
</evidence>
<keyword evidence="4 6" id="KW-1133">Transmembrane helix</keyword>
<accession>A0AAW2XVQ0</accession>
<dbReference type="InterPro" id="IPR001905">
    <property type="entry name" value="Ammonium_transpt"/>
</dbReference>
<keyword evidence="3 6" id="KW-0812">Transmembrane</keyword>
<evidence type="ECO:0000256" key="1">
    <source>
        <dbReference type="ARBA" id="ARBA00004141"/>
    </source>
</evidence>
<evidence type="ECO:0000256" key="5">
    <source>
        <dbReference type="ARBA" id="ARBA00023136"/>
    </source>
</evidence>
<gene>
    <name evidence="8" type="ORF">Slati_0446600</name>
</gene>
<dbReference type="InterPro" id="IPR029020">
    <property type="entry name" value="Ammonium/urea_transptr"/>
</dbReference>
<dbReference type="GO" id="GO:0005886">
    <property type="term" value="C:plasma membrane"/>
    <property type="evidence" value="ECO:0007669"/>
    <property type="project" value="TreeGrafter"/>
</dbReference>
<dbReference type="GO" id="GO:0008519">
    <property type="term" value="F:ammonium channel activity"/>
    <property type="evidence" value="ECO:0007669"/>
    <property type="project" value="InterPro"/>
</dbReference>
<proteinExistence type="inferred from homology"/>
<dbReference type="AlphaFoldDB" id="A0AAW2XVQ0"/>
<dbReference type="Pfam" id="PF00909">
    <property type="entry name" value="Ammonium_transp"/>
    <property type="match status" value="1"/>
</dbReference>
<dbReference type="InterPro" id="IPR024041">
    <property type="entry name" value="NH4_transpt_AmtB-like_dom"/>
</dbReference>
<evidence type="ECO:0000259" key="7">
    <source>
        <dbReference type="Pfam" id="PF00909"/>
    </source>
</evidence>
<dbReference type="PANTHER" id="PTHR43029">
    <property type="entry name" value="AMMONIUM TRANSPORTER MEP2"/>
    <property type="match status" value="1"/>
</dbReference>
<comment type="caution">
    <text evidence="8">The sequence shown here is derived from an EMBL/GenBank/DDBJ whole genome shotgun (WGS) entry which is preliminary data.</text>
</comment>
<evidence type="ECO:0000256" key="2">
    <source>
        <dbReference type="ARBA" id="ARBA00005887"/>
    </source>
</evidence>
<comment type="similarity">
    <text evidence="2">Belongs to the ammonia transporter channel (TC 1.A.11.2) family.</text>
</comment>
<feature type="domain" description="Ammonium transporter AmtB-like" evidence="7">
    <location>
        <begin position="23"/>
        <end position="143"/>
    </location>
</feature>
<dbReference type="Gene3D" id="1.10.3430.10">
    <property type="entry name" value="Ammonium transporter AmtB like domains"/>
    <property type="match status" value="1"/>
</dbReference>
<protein>
    <submittedName>
        <fullName evidence="8">Ammonium transporter 3 member 2</fullName>
    </submittedName>
</protein>
<organism evidence="8">
    <name type="scientific">Sesamum latifolium</name>
    <dbReference type="NCBI Taxonomy" id="2727402"/>
    <lineage>
        <taxon>Eukaryota</taxon>
        <taxon>Viridiplantae</taxon>
        <taxon>Streptophyta</taxon>
        <taxon>Embryophyta</taxon>
        <taxon>Tracheophyta</taxon>
        <taxon>Spermatophyta</taxon>
        <taxon>Magnoliopsida</taxon>
        <taxon>eudicotyledons</taxon>
        <taxon>Gunneridae</taxon>
        <taxon>Pentapetalae</taxon>
        <taxon>asterids</taxon>
        <taxon>lamiids</taxon>
        <taxon>Lamiales</taxon>
        <taxon>Pedaliaceae</taxon>
        <taxon>Sesamum</taxon>
    </lineage>
</organism>
<sequence>MGSNNNGPAIREHSWYTMMILQKKLAILKKVDDTLGVLHTHAVAGILGGILTGLLTEPKLARLFYLVDDWQHFIGFFYGLKSGHVRAGARQLGVQLLGVVFVVCWNILITSLICFLIKLVVPLRLSDVIIEKGDESVHGEEAYALYGDGEGPDNCKQVNNY</sequence>
<dbReference type="PANTHER" id="PTHR43029:SF11">
    <property type="entry name" value="AMMONIUM TRANSPORTER"/>
    <property type="match status" value="1"/>
</dbReference>
<dbReference type="SUPFAM" id="SSF111352">
    <property type="entry name" value="Ammonium transporter"/>
    <property type="match status" value="1"/>
</dbReference>
<reference evidence="8" key="1">
    <citation type="submission" date="2020-06" db="EMBL/GenBank/DDBJ databases">
        <authorList>
            <person name="Li T."/>
            <person name="Hu X."/>
            <person name="Zhang T."/>
            <person name="Song X."/>
            <person name="Zhang H."/>
            <person name="Dai N."/>
            <person name="Sheng W."/>
            <person name="Hou X."/>
            <person name="Wei L."/>
        </authorList>
    </citation>
    <scope>NUCLEOTIDE SEQUENCE</scope>
    <source>
        <strain evidence="8">KEN1</strain>
        <tissue evidence="8">Leaf</tissue>
    </source>
</reference>
<evidence type="ECO:0000313" key="8">
    <source>
        <dbReference type="EMBL" id="KAL0458194.1"/>
    </source>
</evidence>